<dbReference type="EMBL" id="CP010784">
    <property type="protein sequence ID" value="ATF05177.1"/>
    <property type="molecule type" value="Genomic_DNA"/>
</dbReference>
<sequence>MHTSLRHLNALRAFEAAARHSSISKAAAELNVSHSVVSQHVRNLEDWFGSKLFKRSGNRIELTGEGRRLEPQVAHGLQILSDACAGLLQASQQGAIIVSAEPALASRWLRRKITQFSEQFPKIECHLRSDWQIPDTNEHQIDLVIHFDERIQRLPGGKSQLFPVDGFPACAPSLADQLRANDPDSFFDIPIIHDNGRHVWQQWFAEHAKDSRKWTQGKVFSDLALTIDAAIDGEGVFLADKIICKRELDSGQLVQIDSRTSRCTWYSIAARENAAPNSPAETFKSWLIAEVKTHLPA</sequence>
<keyword evidence="4" id="KW-0804">Transcription</keyword>
<organism evidence="6 7">
    <name type="scientific">Phaeobacter gallaeciensis</name>
    <dbReference type="NCBI Taxonomy" id="60890"/>
    <lineage>
        <taxon>Bacteria</taxon>
        <taxon>Pseudomonadati</taxon>
        <taxon>Pseudomonadota</taxon>
        <taxon>Alphaproteobacteria</taxon>
        <taxon>Rhodobacterales</taxon>
        <taxon>Roseobacteraceae</taxon>
        <taxon>Phaeobacter</taxon>
    </lineage>
</organism>
<dbReference type="GO" id="GO:0043565">
    <property type="term" value="F:sequence-specific DNA binding"/>
    <property type="evidence" value="ECO:0007669"/>
    <property type="project" value="TreeGrafter"/>
</dbReference>
<keyword evidence="2" id="KW-0805">Transcription regulation</keyword>
<evidence type="ECO:0000259" key="5">
    <source>
        <dbReference type="PROSITE" id="PS50931"/>
    </source>
</evidence>
<name>A0AAD0EAQ0_9RHOB</name>
<dbReference type="GO" id="GO:0006351">
    <property type="term" value="P:DNA-templated transcription"/>
    <property type="evidence" value="ECO:0007669"/>
    <property type="project" value="TreeGrafter"/>
</dbReference>
<dbReference type="InterPro" id="IPR005119">
    <property type="entry name" value="LysR_subst-bd"/>
</dbReference>
<dbReference type="InterPro" id="IPR000847">
    <property type="entry name" value="LysR_HTH_N"/>
</dbReference>
<evidence type="ECO:0000256" key="1">
    <source>
        <dbReference type="ARBA" id="ARBA00009437"/>
    </source>
</evidence>
<evidence type="ECO:0000256" key="2">
    <source>
        <dbReference type="ARBA" id="ARBA00023015"/>
    </source>
</evidence>
<reference evidence="6 7" key="1">
    <citation type="journal article" date="2017" name="Front. Microbiol.">
        <title>Phaeobacter piscinae sp. nov., a species of the Roseobacter group and potential aquaculture probiont.</title>
        <authorList>
            <person name="Sonnenschein E.C."/>
            <person name="Phippen C.B.W."/>
            <person name="Nielsen K.F."/>
            <person name="Mateiu R.V."/>
            <person name="Melchiorsen J."/>
            <person name="Gram L."/>
            <person name="Overmann J."/>
            <person name="Freese H.M."/>
        </authorList>
    </citation>
    <scope>NUCLEOTIDE SEQUENCE [LARGE SCALE GENOMIC DNA]</scope>
    <source>
        <strain evidence="6 7">P63</strain>
    </source>
</reference>
<dbReference type="Gene3D" id="1.10.10.10">
    <property type="entry name" value="Winged helix-like DNA-binding domain superfamily/Winged helix DNA-binding domain"/>
    <property type="match status" value="1"/>
</dbReference>
<comment type="similarity">
    <text evidence="1">Belongs to the LysR transcriptional regulatory family.</text>
</comment>
<dbReference type="AlphaFoldDB" id="A0AAD0EAQ0"/>
<evidence type="ECO:0000313" key="6">
    <source>
        <dbReference type="EMBL" id="ATF05177.1"/>
    </source>
</evidence>
<dbReference type="SUPFAM" id="SSF46785">
    <property type="entry name" value="Winged helix' DNA-binding domain"/>
    <property type="match status" value="1"/>
</dbReference>
<dbReference type="PROSITE" id="PS50931">
    <property type="entry name" value="HTH_LYSR"/>
    <property type="match status" value="1"/>
</dbReference>
<dbReference type="Pfam" id="PF00126">
    <property type="entry name" value="HTH_1"/>
    <property type="match status" value="1"/>
</dbReference>
<dbReference type="PANTHER" id="PTHR30537">
    <property type="entry name" value="HTH-TYPE TRANSCRIPTIONAL REGULATOR"/>
    <property type="match status" value="1"/>
</dbReference>
<dbReference type="Proteomes" id="UP000217545">
    <property type="component" value="Chromosome"/>
</dbReference>
<accession>A0AAD0EAQ0</accession>
<keyword evidence="3" id="KW-0238">DNA-binding</keyword>
<proteinExistence type="inferred from homology"/>
<gene>
    <name evidence="6" type="ORF">PhaeoP63_01086</name>
</gene>
<protein>
    <submittedName>
        <fullName evidence="6">Transcriptional regulator</fullName>
    </submittedName>
</protein>
<dbReference type="InterPro" id="IPR036390">
    <property type="entry name" value="WH_DNA-bd_sf"/>
</dbReference>
<dbReference type="PRINTS" id="PR00039">
    <property type="entry name" value="HTHLYSR"/>
</dbReference>
<evidence type="ECO:0000256" key="4">
    <source>
        <dbReference type="ARBA" id="ARBA00023163"/>
    </source>
</evidence>
<dbReference type="Gene3D" id="3.40.190.10">
    <property type="entry name" value="Periplasmic binding protein-like II"/>
    <property type="match status" value="2"/>
</dbReference>
<dbReference type="GO" id="GO:0003700">
    <property type="term" value="F:DNA-binding transcription factor activity"/>
    <property type="evidence" value="ECO:0007669"/>
    <property type="project" value="InterPro"/>
</dbReference>
<dbReference type="Pfam" id="PF03466">
    <property type="entry name" value="LysR_substrate"/>
    <property type="match status" value="1"/>
</dbReference>
<dbReference type="SUPFAM" id="SSF53850">
    <property type="entry name" value="Periplasmic binding protein-like II"/>
    <property type="match status" value="1"/>
</dbReference>
<dbReference type="InterPro" id="IPR036388">
    <property type="entry name" value="WH-like_DNA-bd_sf"/>
</dbReference>
<dbReference type="InterPro" id="IPR058163">
    <property type="entry name" value="LysR-type_TF_proteobact-type"/>
</dbReference>
<feature type="domain" description="HTH lysR-type" evidence="5">
    <location>
        <begin position="8"/>
        <end position="63"/>
    </location>
</feature>
<dbReference type="PANTHER" id="PTHR30537:SF74">
    <property type="entry name" value="HTH-TYPE TRANSCRIPTIONAL REGULATOR TRPI"/>
    <property type="match status" value="1"/>
</dbReference>
<evidence type="ECO:0000256" key="3">
    <source>
        <dbReference type="ARBA" id="ARBA00023125"/>
    </source>
</evidence>
<evidence type="ECO:0000313" key="7">
    <source>
        <dbReference type="Proteomes" id="UP000217545"/>
    </source>
</evidence>